<evidence type="ECO:0000313" key="10">
    <source>
        <dbReference type="EMBL" id="ACF15132.1"/>
    </source>
</evidence>
<evidence type="ECO:0000256" key="7">
    <source>
        <dbReference type="ARBA" id="ARBA00023237"/>
    </source>
</evidence>
<dbReference type="InterPro" id="IPR000184">
    <property type="entry name" value="Bac_surfAg_D15"/>
</dbReference>
<dbReference type="Proteomes" id="UP000001208">
    <property type="component" value="Chromosome"/>
</dbReference>
<dbReference type="InterPro" id="IPR039910">
    <property type="entry name" value="D15-like"/>
</dbReference>
<evidence type="ECO:0000256" key="6">
    <source>
        <dbReference type="ARBA" id="ARBA00023136"/>
    </source>
</evidence>
<accession>B3QYQ9</accession>
<dbReference type="KEGG" id="cts:Ctha_2683"/>
<evidence type="ECO:0000256" key="2">
    <source>
        <dbReference type="ARBA" id="ARBA00022452"/>
    </source>
</evidence>
<keyword evidence="11" id="KW-1185">Reference proteome</keyword>
<sequence length="825" mass="93589">MPSRHLNCIHQNKQFRIVISLFFAFSMISLMPLHPKVFAQQSGANNLGTPAEKTVKVLGISVEGLSTIDEKDVLARFSIQEGEEIKIPGTAAASAIKRLWRQRLFSDIKLEIERETSEGIYLKLIVKEYPILTEVVYIGNDEYDAEDLDEKVMLIKGSTATEQSIEAARQRILKFYEEEGYLRANVTTEVRETAKNYATVVFNIEENPRVIIEKITFHGNNAFDDDELRGELDETKQNNFLRSIFGRPVLEREKFEKDKELLVDFYRENGYRDARVVEDSISYSQDKESLYLDIFVSEGPKYVIRNISWEGNTQPFATTPILQERFGIQKGDVYNKRLLQERLNFSQEGDDISSLYLDRGYLSFRPYMDESVVAGDSVDLKIYLTEGEQFRVRRVDISGNTKTKEHVIRRELYTQPGDLFSRQKIVRSIRQLATLNYFDQEHITPDVKPDPKKNEVDITFGLIEKQTDTFNASAGYSASVGMTGALGLTFNNFSLQDMLKGDAYTPLPHGDGQQLSFTWQFGNYSYRTLSIGFTEPWAFGTPTSVGVNIYDTRQNYGSYIRQSGVSLTVGRRLTWPDDYFSISWTLKYQRNIGGFINFASAENEPVEATEIAISQTIGRNSFDNPIYPRRGSKVSFTSQLSGGVLPGSVDFYKLTGSYAFHKPLSKDLVLRVASEHGYIGLFDKNDYVPYINFFYMGGSGISSLPTVQLRGYDDQSLGVYDSDIDLYTGMMYSKFSTEIRYPLTLNPSASVYVLAFAEAGNLWGQAANVNFADLKRSVGFGIRVYLPIIGLIGLDYGYGFDPIPESPDVENQGWSFQFTFGQFAQ</sequence>
<keyword evidence="3" id="KW-0812">Transmembrane</keyword>
<dbReference type="NCBIfam" id="TIGR03303">
    <property type="entry name" value="OM_YaeT"/>
    <property type="match status" value="1"/>
</dbReference>
<dbReference type="Gene3D" id="3.10.20.310">
    <property type="entry name" value="membrane protein fhac"/>
    <property type="match status" value="5"/>
</dbReference>
<organism evidence="10 11">
    <name type="scientific">Chloroherpeton thalassium (strain ATCC 35110 / GB-78)</name>
    <dbReference type="NCBI Taxonomy" id="517418"/>
    <lineage>
        <taxon>Bacteria</taxon>
        <taxon>Pseudomonadati</taxon>
        <taxon>Chlorobiota</taxon>
        <taxon>Chlorobiia</taxon>
        <taxon>Chlorobiales</taxon>
        <taxon>Chloroherpetonaceae</taxon>
        <taxon>Chloroherpeton</taxon>
    </lineage>
</organism>
<dbReference type="Gene3D" id="2.40.160.50">
    <property type="entry name" value="membrane protein fhac: a member of the omp85/tpsb transporter family"/>
    <property type="match status" value="1"/>
</dbReference>
<evidence type="ECO:0000259" key="9">
    <source>
        <dbReference type="PROSITE" id="PS51779"/>
    </source>
</evidence>
<evidence type="ECO:0000256" key="5">
    <source>
        <dbReference type="ARBA" id="ARBA00022737"/>
    </source>
</evidence>
<dbReference type="InterPro" id="IPR034746">
    <property type="entry name" value="POTRA"/>
</dbReference>
<dbReference type="EMBL" id="CP001100">
    <property type="protein sequence ID" value="ACF15132.1"/>
    <property type="molecule type" value="Genomic_DNA"/>
</dbReference>
<evidence type="ECO:0000256" key="1">
    <source>
        <dbReference type="ARBA" id="ARBA00004370"/>
    </source>
</evidence>
<dbReference type="PIRSF" id="PIRSF006076">
    <property type="entry name" value="OM_assembly_OMP85"/>
    <property type="match status" value="1"/>
</dbReference>
<evidence type="ECO:0000256" key="4">
    <source>
        <dbReference type="ARBA" id="ARBA00022729"/>
    </source>
</evidence>
<evidence type="ECO:0000256" key="8">
    <source>
        <dbReference type="NCBIfam" id="TIGR03303"/>
    </source>
</evidence>
<dbReference type="InterPro" id="IPR010827">
    <property type="entry name" value="BamA/TamA_POTRA"/>
</dbReference>
<proteinExistence type="predicted"/>
<dbReference type="Pfam" id="PF01103">
    <property type="entry name" value="Omp85"/>
    <property type="match status" value="1"/>
</dbReference>
<dbReference type="AlphaFoldDB" id="B3QYQ9"/>
<keyword evidence="6" id="KW-0472">Membrane</keyword>
<name>B3QYQ9_CHLT3</name>
<dbReference type="Pfam" id="PF07244">
    <property type="entry name" value="POTRA"/>
    <property type="match status" value="4"/>
</dbReference>
<dbReference type="GO" id="GO:0009279">
    <property type="term" value="C:cell outer membrane"/>
    <property type="evidence" value="ECO:0007669"/>
    <property type="project" value="UniProtKB-UniRule"/>
</dbReference>
<dbReference type="PANTHER" id="PTHR12815">
    <property type="entry name" value="SORTING AND ASSEMBLY MACHINERY SAMM50 PROTEIN FAMILY MEMBER"/>
    <property type="match status" value="1"/>
</dbReference>
<dbReference type="PROSITE" id="PS51779">
    <property type="entry name" value="POTRA"/>
    <property type="match status" value="1"/>
</dbReference>
<dbReference type="OrthoDB" id="9802086at2"/>
<keyword evidence="7" id="KW-0998">Cell outer membrane</keyword>
<comment type="subcellular location">
    <subcellularLocation>
        <location evidence="1">Membrane</location>
    </subcellularLocation>
</comment>
<dbReference type="STRING" id="517418.Ctha_2683"/>
<dbReference type="PANTHER" id="PTHR12815:SF47">
    <property type="entry name" value="TRANSLOCATION AND ASSEMBLY MODULE SUBUNIT TAMA"/>
    <property type="match status" value="1"/>
</dbReference>
<dbReference type="GO" id="GO:0071709">
    <property type="term" value="P:membrane assembly"/>
    <property type="evidence" value="ECO:0007669"/>
    <property type="project" value="InterPro"/>
</dbReference>
<keyword evidence="4" id="KW-0732">Signal</keyword>
<dbReference type="HOGENOM" id="CLU_007664_3_0_10"/>
<feature type="domain" description="POTRA" evidence="9">
    <location>
        <begin position="390"/>
        <end position="465"/>
    </location>
</feature>
<reference evidence="10 11" key="1">
    <citation type="submission" date="2008-06" db="EMBL/GenBank/DDBJ databases">
        <title>Complete sequence of Chloroherpeton thalassium ATCC 35110.</title>
        <authorList>
            <consortium name="US DOE Joint Genome Institute"/>
            <person name="Lucas S."/>
            <person name="Copeland A."/>
            <person name="Lapidus A."/>
            <person name="Glavina del Rio T."/>
            <person name="Dalin E."/>
            <person name="Tice H."/>
            <person name="Bruce D."/>
            <person name="Goodwin L."/>
            <person name="Pitluck S."/>
            <person name="Schmutz J."/>
            <person name="Larimer F."/>
            <person name="Land M."/>
            <person name="Hauser L."/>
            <person name="Kyrpides N."/>
            <person name="Mikhailova N."/>
            <person name="Liu Z."/>
            <person name="Li T."/>
            <person name="Zhao F."/>
            <person name="Overmann J."/>
            <person name="Bryant D.A."/>
            <person name="Richardson P."/>
        </authorList>
    </citation>
    <scope>NUCLEOTIDE SEQUENCE [LARGE SCALE GENOMIC DNA]</scope>
    <source>
        <strain evidence="11">ATCC 35110 / GB-78</strain>
    </source>
</reference>
<dbReference type="eggNOG" id="COG4775">
    <property type="taxonomic scope" value="Bacteria"/>
</dbReference>
<evidence type="ECO:0000256" key="3">
    <source>
        <dbReference type="ARBA" id="ARBA00022692"/>
    </source>
</evidence>
<keyword evidence="2" id="KW-1134">Transmembrane beta strand</keyword>
<keyword evidence="5" id="KW-0677">Repeat</keyword>
<gene>
    <name evidence="10" type="ordered locus">Ctha_2683</name>
</gene>
<protein>
    <recommendedName>
        <fullName evidence="8">Outer membrane protein assembly factor BamA</fullName>
    </recommendedName>
</protein>
<evidence type="ECO:0000313" key="11">
    <source>
        <dbReference type="Proteomes" id="UP000001208"/>
    </source>
</evidence>
<dbReference type="InterPro" id="IPR023707">
    <property type="entry name" value="OM_assembly_BamA"/>
</dbReference>